<dbReference type="PANTHER" id="PTHR43991:SF21">
    <property type="entry name" value="GAMYB-BINDING PROTEIN"/>
    <property type="match status" value="1"/>
</dbReference>
<dbReference type="EMBL" id="OX465082">
    <property type="protein sequence ID" value="CAI9290387.1"/>
    <property type="molecule type" value="Genomic_DNA"/>
</dbReference>
<keyword evidence="3" id="KW-0064">Aspartyl protease</keyword>
<evidence type="ECO:0000259" key="9">
    <source>
        <dbReference type="PROSITE" id="PS51767"/>
    </source>
</evidence>
<evidence type="ECO:0000256" key="8">
    <source>
        <dbReference type="SAM" id="SignalP"/>
    </source>
</evidence>
<evidence type="ECO:0000313" key="10">
    <source>
        <dbReference type="EMBL" id="CAI9290387.1"/>
    </source>
</evidence>
<evidence type="ECO:0000256" key="3">
    <source>
        <dbReference type="ARBA" id="ARBA00022750"/>
    </source>
</evidence>
<dbReference type="PROSITE" id="PS50082">
    <property type="entry name" value="WD_REPEATS_2"/>
    <property type="match status" value="1"/>
</dbReference>
<dbReference type="InterPro" id="IPR015943">
    <property type="entry name" value="WD40/YVTN_repeat-like_dom_sf"/>
</dbReference>
<dbReference type="FunFam" id="2.130.10.10:FF:000637">
    <property type="entry name" value="WD-40 repeat family protein"/>
    <property type="match status" value="1"/>
</dbReference>
<dbReference type="SMART" id="SM00320">
    <property type="entry name" value="WD40"/>
    <property type="match status" value="2"/>
</dbReference>
<gene>
    <name evidence="10" type="ORF">LSALG_LOCUS29579</name>
</gene>
<keyword evidence="2" id="KW-0645">Protease</keyword>
<keyword evidence="11" id="KW-1185">Reference proteome</keyword>
<dbReference type="GO" id="GO:0006508">
    <property type="term" value="P:proteolysis"/>
    <property type="evidence" value="ECO:0007669"/>
    <property type="project" value="UniProtKB-KW"/>
</dbReference>
<dbReference type="Gene3D" id="2.130.10.10">
    <property type="entry name" value="YVTN repeat-like/Quinoprotein amine dehydrogenase"/>
    <property type="match status" value="1"/>
</dbReference>
<dbReference type="PROSITE" id="PS50294">
    <property type="entry name" value="WD_REPEATS_REGION"/>
    <property type="match status" value="1"/>
</dbReference>
<dbReference type="PANTHER" id="PTHR43991">
    <property type="entry name" value="WD REPEAT PROTEIN (AFU_ORTHOLOGUE AFUA_8G05640)-RELATED"/>
    <property type="match status" value="1"/>
</dbReference>
<dbReference type="CDD" id="cd05476">
    <property type="entry name" value="pepsin_A_like_plant"/>
    <property type="match status" value="1"/>
</dbReference>
<accession>A0AA35ZE97</accession>
<evidence type="ECO:0000256" key="2">
    <source>
        <dbReference type="ARBA" id="ARBA00022670"/>
    </source>
</evidence>
<dbReference type="InterPro" id="IPR001680">
    <property type="entry name" value="WD40_rpt"/>
</dbReference>
<dbReference type="InterPro" id="IPR034161">
    <property type="entry name" value="Pepsin-like_plant"/>
</dbReference>
<evidence type="ECO:0000256" key="7">
    <source>
        <dbReference type="PROSITE-ProRule" id="PRU00221"/>
    </source>
</evidence>
<evidence type="ECO:0000256" key="4">
    <source>
        <dbReference type="ARBA" id="ARBA00022801"/>
    </source>
</evidence>
<dbReference type="InterPro" id="IPR033121">
    <property type="entry name" value="PEPTIDASE_A1"/>
</dbReference>
<feature type="domain" description="Peptidase A1" evidence="9">
    <location>
        <begin position="107"/>
        <end position="460"/>
    </location>
</feature>
<name>A0AA35ZE97_LACSI</name>
<keyword evidence="8" id="KW-0732">Signal</keyword>
<evidence type="ECO:0000313" key="11">
    <source>
        <dbReference type="Proteomes" id="UP001177003"/>
    </source>
</evidence>
<dbReference type="InterPro" id="IPR001461">
    <property type="entry name" value="Aspartic_peptidase_A1"/>
</dbReference>
<evidence type="ECO:0000256" key="1">
    <source>
        <dbReference type="ARBA" id="ARBA00007447"/>
    </source>
</evidence>
<proteinExistence type="inferred from homology"/>
<comment type="similarity">
    <text evidence="1">Belongs to the peptidase A1 family.</text>
</comment>
<evidence type="ECO:0000256" key="6">
    <source>
        <dbReference type="PIRSR" id="PIRSR601461-1"/>
    </source>
</evidence>
<feature type="active site" evidence="6">
    <location>
        <position position="341"/>
    </location>
</feature>
<dbReference type="Pfam" id="PF00400">
    <property type="entry name" value="WD40"/>
    <property type="match status" value="2"/>
</dbReference>
<dbReference type="PROSITE" id="PS51767">
    <property type="entry name" value="PEPTIDASE_A1"/>
    <property type="match status" value="1"/>
</dbReference>
<protein>
    <recommendedName>
        <fullName evidence="9">Peptidase A1 domain-containing protein</fullName>
    </recommendedName>
</protein>
<dbReference type="InterPro" id="IPR021109">
    <property type="entry name" value="Peptidase_aspartic_dom_sf"/>
</dbReference>
<dbReference type="SUPFAM" id="SSF50630">
    <property type="entry name" value="Acid proteases"/>
    <property type="match status" value="1"/>
</dbReference>
<dbReference type="Gene3D" id="2.40.70.10">
    <property type="entry name" value="Acid Proteases"/>
    <property type="match status" value="2"/>
</dbReference>
<dbReference type="InterPro" id="IPR032799">
    <property type="entry name" value="TAXi_C"/>
</dbReference>
<reference evidence="10" key="1">
    <citation type="submission" date="2023-04" db="EMBL/GenBank/DDBJ databases">
        <authorList>
            <person name="Vijverberg K."/>
            <person name="Xiong W."/>
            <person name="Schranz E."/>
        </authorList>
    </citation>
    <scope>NUCLEOTIDE SEQUENCE</scope>
</reference>
<sequence>MAIETSFISLLFVVLISVSGAASNDGDFRGAVFGVNSKFSGKERSLSLFKAHDNLRHLQILASGVDLPLGGTGRPDAVGACVGMKSSFHTDTMMIIGIRFDLDKWLYYAKIGIGTPPKEYYVQVDTGSDIMWINCIQCRECPKRGYHGLELTLYDPEDSFTGKLVTCSQDFCAEINGGAVTGCKANASCLYTETYGDGSYSIGYFVMDVVQYDSVSGDLETKLANGSVIFGCGARQSGNLGSSEDALDGILGFGKSNSSIISQLASSGKVKKMFAHCLDGDNGGGIFAIGHVVQPKVNSTPLIPDQPHYAANLMGIEVGKQFLNISTNTNGSGDKRRTIIDSGTTLAYLPDAIYKPLVNEIVIAQPDLKLHTLHDQYTCFEFSRSVDDGFPPVTFYFENSLSLKVYPHDYLFAFEDYLCFGWQNNGMDSLSSSDTLVLGDLVLSNKLVLYDLENQTIGWTEYNCSSSIKLRDEITGSVHLIGGSGLASSSPRHVANLPRPPLIPSESAARFLQGFSSGELRMDYRMPDNDVEGIDYMADEVDILDFVMDDDEINGDEARFADDNEMVTDTSSAQARRGKDIQGIPWERLNITRESYRQTRLEQYRNYENIPLSGDAVDKKCKQKQKGGNYYEFFHNTRIVKPTILHFQLRNLVWANSKHDVYLMSNYSIMHWSSLSYNLTEILNFSGHVAPTEKHAGSLLEGFTQTQISTLSVKDDFLVAGGFQGELACKRLDKQGVSFCTRTTYDDNAITNAVEIYDSLSGGKHFMASNNDGGVREYDMERFQLMNHFRFPWPVNHSSLSPDRKLIAVVGDHLDALVVDSTNGKTVGSVEGHLDYSFASAWHPDGRIFATGNQDKTCRVWDLRNLSNPVSVLKGNMGAVRSVRFSSNGQFLVVAEPADFVHVYDTNLNYEKRQEIDFFGEISGVSLSPDDESLYIGVWDRTYASLLQYNKRHNYGYLDSFV</sequence>
<dbReference type="GO" id="GO:0004190">
    <property type="term" value="F:aspartic-type endopeptidase activity"/>
    <property type="evidence" value="ECO:0007669"/>
    <property type="project" value="UniProtKB-KW"/>
</dbReference>
<dbReference type="AlphaFoldDB" id="A0AA35ZE97"/>
<feature type="repeat" description="WD" evidence="7">
    <location>
        <begin position="830"/>
        <end position="871"/>
    </location>
</feature>
<feature type="active site" evidence="6">
    <location>
        <position position="125"/>
    </location>
</feature>
<feature type="chain" id="PRO_5041314159" description="Peptidase A1 domain-containing protein" evidence="8">
    <location>
        <begin position="24"/>
        <end position="962"/>
    </location>
</feature>
<dbReference type="InterPro" id="IPR036322">
    <property type="entry name" value="WD40_repeat_dom_sf"/>
</dbReference>
<dbReference type="PRINTS" id="PR00792">
    <property type="entry name" value="PEPSIN"/>
</dbReference>
<keyword evidence="5" id="KW-0325">Glycoprotein</keyword>
<dbReference type="FunFam" id="2.40.70.10:FF:000028">
    <property type="entry name" value="Eukaryotic aspartyl protease family protein"/>
    <property type="match status" value="1"/>
</dbReference>
<keyword evidence="4" id="KW-0378">Hydrolase</keyword>
<evidence type="ECO:0000256" key="5">
    <source>
        <dbReference type="ARBA" id="ARBA00023180"/>
    </source>
</evidence>
<organism evidence="10 11">
    <name type="scientific">Lactuca saligna</name>
    <name type="common">Willowleaf lettuce</name>
    <dbReference type="NCBI Taxonomy" id="75948"/>
    <lineage>
        <taxon>Eukaryota</taxon>
        <taxon>Viridiplantae</taxon>
        <taxon>Streptophyta</taxon>
        <taxon>Embryophyta</taxon>
        <taxon>Tracheophyta</taxon>
        <taxon>Spermatophyta</taxon>
        <taxon>Magnoliopsida</taxon>
        <taxon>eudicotyledons</taxon>
        <taxon>Gunneridae</taxon>
        <taxon>Pentapetalae</taxon>
        <taxon>asterids</taxon>
        <taxon>campanulids</taxon>
        <taxon>Asterales</taxon>
        <taxon>Asteraceae</taxon>
        <taxon>Cichorioideae</taxon>
        <taxon>Cichorieae</taxon>
        <taxon>Lactucinae</taxon>
        <taxon>Lactuca</taxon>
    </lineage>
</organism>
<dbReference type="Pfam" id="PF14541">
    <property type="entry name" value="TAXi_C"/>
    <property type="match status" value="1"/>
</dbReference>
<feature type="signal peptide" evidence="8">
    <location>
        <begin position="1"/>
        <end position="23"/>
    </location>
</feature>
<dbReference type="InterPro" id="IPR032861">
    <property type="entry name" value="TAXi_N"/>
</dbReference>
<dbReference type="SUPFAM" id="SSF50978">
    <property type="entry name" value="WD40 repeat-like"/>
    <property type="match status" value="1"/>
</dbReference>
<dbReference type="Proteomes" id="UP001177003">
    <property type="component" value="Chromosome 6"/>
</dbReference>
<dbReference type="Pfam" id="PF14543">
    <property type="entry name" value="TAXi_N"/>
    <property type="match status" value="1"/>
</dbReference>
<keyword evidence="7" id="KW-0853">WD repeat</keyword>